<dbReference type="InterPro" id="IPR004017">
    <property type="entry name" value="Cys_rich_dom"/>
</dbReference>
<dbReference type="STRING" id="1703770.AMJ39_04365"/>
<feature type="domain" description="Cysteine-rich" evidence="2">
    <location>
        <begin position="146"/>
        <end position="235"/>
    </location>
</feature>
<dbReference type="PANTHER" id="PTHR42947">
    <property type="entry name" value="COB--COM HETERODISULFIDE REDUCTASE SUBUNIT B 1"/>
    <property type="match status" value="1"/>
</dbReference>
<dbReference type="Pfam" id="PF02754">
    <property type="entry name" value="CCG"/>
    <property type="match status" value="2"/>
</dbReference>
<dbReference type="Gene3D" id="1.20.1050.140">
    <property type="match status" value="1"/>
</dbReference>
<dbReference type="GO" id="GO:0016491">
    <property type="term" value="F:oxidoreductase activity"/>
    <property type="evidence" value="ECO:0007669"/>
    <property type="project" value="UniProtKB-KW"/>
</dbReference>
<dbReference type="Proteomes" id="UP000052008">
    <property type="component" value="Unassembled WGS sequence"/>
</dbReference>
<organism evidence="3 4">
    <name type="scientific">candidate division TA06 bacterium DG_24</name>
    <dbReference type="NCBI Taxonomy" id="1703770"/>
    <lineage>
        <taxon>Bacteria</taxon>
        <taxon>Bacteria division TA06</taxon>
    </lineage>
</organism>
<dbReference type="PATRIC" id="fig|1703770.3.peg.1728"/>
<name>A0A0S7WTL9_UNCT6</name>
<protein>
    <recommendedName>
        <fullName evidence="2">Cysteine-rich domain-containing protein</fullName>
    </recommendedName>
</protein>
<gene>
    <name evidence="3" type="ORF">AMJ39_04365</name>
</gene>
<dbReference type="EMBL" id="LIZS01000017">
    <property type="protein sequence ID" value="KPJ53521.1"/>
    <property type="molecule type" value="Genomic_DNA"/>
</dbReference>
<dbReference type="InterPro" id="IPR051278">
    <property type="entry name" value="HdrB/HdrD_reductase"/>
</dbReference>
<proteinExistence type="predicted"/>
<dbReference type="PANTHER" id="PTHR42947:SF1">
    <property type="entry name" value="COB--COM HETERODISULFIDE REDUCTASE SUBUNIT B 1"/>
    <property type="match status" value="1"/>
</dbReference>
<dbReference type="AlphaFoldDB" id="A0A0S7WTL9"/>
<evidence type="ECO:0000313" key="4">
    <source>
        <dbReference type="Proteomes" id="UP000052008"/>
    </source>
</evidence>
<feature type="domain" description="Cysteine-rich" evidence="2">
    <location>
        <begin position="4"/>
        <end position="86"/>
    </location>
</feature>
<dbReference type="Gene3D" id="3.40.50.11810">
    <property type="match status" value="1"/>
</dbReference>
<comment type="caution">
    <text evidence="3">The sequence shown here is derived from an EMBL/GenBank/DDBJ whole genome shotgun (WGS) entry which is preliminary data.</text>
</comment>
<reference evidence="3 4" key="1">
    <citation type="journal article" date="2015" name="Microbiome">
        <title>Genomic resolution of linkages in carbon, nitrogen, and sulfur cycling among widespread estuary sediment bacteria.</title>
        <authorList>
            <person name="Baker B.J."/>
            <person name="Lazar C.S."/>
            <person name="Teske A.P."/>
            <person name="Dick G.J."/>
        </authorList>
    </citation>
    <scope>NUCLEOTIDE SEQUENCE [LARGE SCALE GENOMIC DNA]</scope>
    <source>
        <strain evidence="3">DG_24</strain>
    </source>
</reference>
<evidence type="ECO:0000259" key="2">
    <source>
        <dbReference type="Pfam" id="PF02754"/>
    </source>
</evidence>
<accession>A0A0S7WTL9</accession>
<evidence type="ECO:0000313" key="3">
    <source>
        <dbReference type="EMBL" id="KPJ53521.1"/>
    </source>
</evidence>
<sequence>MRFAYFPGCTAPGSAIEFEMSTQAVLEPLGLQFDEIPNWICCGATMGHTTDDNLALALPAKVLLNAREMGGGLEVATVCAACYNRLRATNYEVQHREDRRAAVARILGEEYGGDVGVRHLLDIVVNEIGTEALSEKATKKLGGLKVASYYGCLLVRPPKMVAFDDPEEPRSMDRLVDAIGGEPVDWTHRTECCGGSFTLSKISIVRRLVNDILSAAKDAGAECIIAACPVCQPNLDLRQAEVEKQYGEDYGIPVLYFTQLLGLSLGASPEAIGLDKVIVDPRPLLSAKGLI</sequence>
<evidence type="ECO:0000256" key="1">
    <source>
        <dbReference type="ARBA" id="ARBA00023002"/>
    </source>
</evidence>
<keyword evidence="1" id="KW-0560">Oxidoreductase</keyword>